<reference evidence="3" key="2">
    <citation type="submission" date="2025-09" db="UniProtKB">
        <authorList>
            <consortium name="Ensembl"/>
        </authorList>
    </citation>
    <scope>IDENTIFICATION</scope>
</reference>
<accession>A0A671P4Q6</accession>
<sequence>MDATQQIDDPFSEEEEQEEEEKGGPEREQLATLKVFKNDHIPETEFPLYIGENVIGRDPAACSVLLPARSVSSRHAVISISEFSLLWDIGSLNGTRKGRFKLTPQVRYALTEGESLHHF</sequence>
<dbReference type="InterPro" id="IPR008984">
    <property type="entry name" value="SMAD_FHA_dom_sf"/>
</dbReference>
<dbReference type="PROSITE" id="PS50006">
    <property type="entry name" value="FHA_DOMAIN"/>
    <property type="match status" value="1"/>
</dbReference>
<dbReference type="AlphaFoldDB" id="A0A671P4Q6"/>
<reference evidence="3" key="1">
    <citation type="submission" date="2025-08" db="UniProtKB">
        <authorList>
            <consortium name="Ensembl"/>
        </authorList>
    </citation>
    <scope>IDENTIFICATION</scope>
</reference>
<protein>
    <submittedName>
        <fullName evidence="3">Mediator of DNA damage checkpoint protein 1-like</fullName>
    </submittedName>
</protein>
<dbReference type="Gene3D" id="2.60.200.20">
    <property type="match status" value="1"/>
</dbReference>
<dbReference type="InterPro" id="IPR000253">
    <property type="entry name" value="FHA_dom"/>
</dbReference>
<organism evidence="3 4">
    <name type="scientific">Sinocyclocheilus anshuiensis</name>
    <dbReference type="NCBI Taxonomy" id="1608454"/>
    <lineage>
        <taxon>Eukaryota</taxon>
        <taxon>Metazoa</taxon>
        <taxon>Chordata</taxon>
        <taxon>Craniata</taxon>
        <taxon>Vertebrata</taxon>
        <taxon>Euteleostomi</taxon>
        <taxon>Actinopterygii</taxon>
        <taxon>Neopterygii</taxon>
        <taxon>Teleostei</taxon>
        <taxon>Ostariophysi</taxon>
        <taxon>Cypriniformes</taxon>
        <taxon>Cyprinidae</taxon>
        <taxon>Cyprininae</taxon>
        <taxon>Sinocyclocheilus</taxon>
    </lineage>
</organism>
<evidence type="ECO:0000313" key="4">
    <source>
        <dbReference type="Proteomes" id="UP000472260"/>
    </source>
</evidence>
<feature type="region of interest" description="Disordered" evidence="1">
    <location>
        <begin position="1"/>
        <end position="29"/>
    </location>
</feature>
<dbReference type="Pfam" id="PF00498">
    <property type="entry name" value="FHA"/>
    <property type="match status" value="1"/>
</dbReference>
<feature type="domain" description="FHA" evidence="2">
    <location>
        <begin position="53"/>
        <end position="102"/>
    </location>
</feature>
<evidence type="ECO:0000256" key="1">
    <source>
        <dbReference type="SAM" id="MobiDB-lite"/>
    </source>
</evidence>
<keyword evidence="4" id="KW-1185">Reference proteome</keyword>
<feature type="compositionally biased region" description="Acidic residues" evidence="1">
    <location>
        <begin position="10"/>
        <end position="21"/>
    </location>
</feature>
<gene>
    <name evidence="3" type="primary">LOC107671182</name>
</gene>
<proteinExistence type="predicted"/>
<dbReference type="Ensembl" id="ENSSANT00000055664.1">
    <property type="protein sequence ID" value="ENSSANP00000052363.1"/>
    <property type="gene ID" value="ENSSANG00000026189.1"/>
</dbReference>
<dbReference type="Proteomes" id="UP000472260">
    <property type="component" value="Unassembled WGS sequence"/>
</dbReference>
<name>A0A671P4Q6_9TELE</name>
<dbReference type="CDD" id="cd22665">
    <property type="entry name" value="FHA_MDC1"/>
    <property type="match status" value="1"/>
</dbReference>
<dbReference type="SUPFAM" id="SSF49879">
    <property type="entry name" value="SMAD/FHA domain"/>
    <property type="match status" value="1"/>
</dbReference>
<evidence type="ECO:0000313" key="3">
    <source>
        <dbReference type="Ensembl" id="ENSSANP00000052363.1"/>
    </source>
</evidence>
<evidence type="ECO:0000259" key="2">
    <source>
        <dbReference type="PROSITE" id="PS50006"/>
    </source>
</evidence>